<name>A0A0E0EKZ0_9ORYZ</name>
<dbReference type="HOGENOM" id="CLU_069724_0_0_1"/>
<proteinExistence type="predicted"/>
<organism evidence="2">
    <name type="scientific">Oryza meridionalis</name>
    <dbReference type="NCBI Taxonomy" id="40149"/>
    <lineage>
        <taxon>Eukaryota</taxon>
        <taxon>Viridiplantae</taxon>
        <taxon>Streptophyta</taxon>
        <taxon>Embryophyta</taxon>
        <taxon>Tracheophyta</taxon>
        <taxon>Spermatophyta</taxon>
        <taxon>Magnoliopsida</taxon>
        <taxon>Liliopsida</taxon>
        <taxon>Poales</taxon>
        <taxon>Poaceae</taxon>
        <taxon>BOP clade</taxon>
        <taxon>Oryzoideae</taxon>
        <taxon>Oryzeae</taxon>
        <taxon>Oryzinae</taxon>
        <taxon>Oryza</taxon>
    </lineage>
</organism>
<evidence type="ECO:0000313" key="2">
    <source>
        <dbReference type="EnsemblPlants" id="OMERI08G10720.1"/>
    </source>
</evidence>
<evidence type="ECO:0000313" key="3">
    <source>
        <dbReference type="Proteomes" id="UP000008021"/>
    </source>
</evidence>
<sequence>MSTTSSSKTATCPLCHADVLLPRRRSAGSSTHRSHDLDDGPAPPSPESSCRSNAAVCGCARCRRPDLISPGTGMRMRNRFGDGPNRISAQSGAWLCRERTAETCRSTSSRSGRYRRLQPAAVAGTRRAELIKRLQELCHPANNLPNCSASWQPQRQRQQTIDRSPDSLDCGVTMERGKNKRDGSDNGLIFSNLMHGVAAGIYGYPPHQGYTQAQSYLLLPEAYPPPPWTYPLSSAYPPQPVGYPSGGYPPAVYSDSYVHQGSRVAREQCPLSYANNAVTCREDGQMNCENGTVNMEKSAMSSNKMATSLLKSCGNAMPCRNMERSGPAMHKVDMRGSTKQFSMDSKMMMCLIVFGCLIAALDMFRNVAQKQMFSVVSLLSFVVATYVC</sequence>
<reference evidence="2" key="2">
    <citation type="submission" date="2018-05" db="EMBL/GenBank/DDBJ databases">
        <title>OmerRS3 (Oryza meridionalis Reference Sequence Version 3).</title>
        <authorList>
            <person name="Zhang J."/>
            <person name="Kudrna D."/>
            <person name="Lee S."/>
            <person name="Talag J."/>
            <person name="Welchert J."/>
            <person name="Wing R.A."/>
        </authorList>
    </citation>
    <scope>NUCLEOTIDE SEQUENCE [LARGE SCALE GENOMIC DNA]</scope>
    <source>
        <strain evidence="2">cv. OR44</strain>
    </source>
</reference>
<dbReference type="Gramene" id="OMERI08G10720.1">
    <property type="protein sequence ID" value="OMERI08G10720.1"/>
    <property type="gene ID" value="OMERI08G10720"/>
</dbReference>
<dbReference type="Proteomes" id="UP000008021">
    <property type="component" value="Chromosome 8"/>
</dbReference>
<feature type="compositionally biased region" description="Polar residues" evidence="1">
    <location>
        <begin position="149"/>
        <end position="162"/>
    </location>
</feature>
<dbReference type="PANTHER" id="PTHR31248">
    <property type="entry name" value="DOMAIN PROTEIN, PUTATIVE (AFU_ORTHOLOGUE AFUA_5G04290)-RELATED"/>
    <property type="match status" value="1"/>
</dbReference>
<reference evidence="2" key="1">
    <citation type="submission" date="2015-04" db="UniProtKB">
        <authorList>
            <consortium name="EnsemblPlants"/>
        </authorList>
    </citation>
    <scope>IDENTIFICATION</scope>
</reference>
<feature type="region of interest" description="Disordered" evidence="1">
    <location>
        <begin position="23"/>
        <end position="49"/>
    </location>
</feature>
<feature type="region of interest" description="Disordered" evidence="1">
    <location>
        <begin position="149"/>
        <end position="183"/>
    </location>
</feature>
<protein>
    <submittedName>
        <fullName evidence="2">Uncharacterized protein</fullName>
    </submittedName>
</protein>
<dbReference type="PANTHER" id="PTHR31248:SF28">
    <property type="entry name" value="PROTEIN CYSTEINE-RICH TRANSMEMBRANE MODULE 10"/>
    <property type="match status" value="1"/>
</dbReference>
<dbReference type="STRING" id="40149.A0A0E0EKZ0"/>
<dbReference type="EnsemblPlants" id="OMERI08G10720.1">
    <property type="protein sequence ID" value="OMERI08G10720.1"/>
    <property type="gene ID" value="OMERI08G10720"/>
</dbReference>
<accession>A0A0E0EKZ0</accession>
<dbReference type="AlphaFoldDB" id="A0A0E0EKZ0"/>
<keyword evidence="3" id="KW-1185">Reference proteome</keyword>
<evidence type="ECO:0000256" key="1">
    <source>
        <dbReference type="SAM" id="MobiDB-lite"/>
    </source>
</evidence>